<dbReference type="KEGG" id="spar:SPRG_20345"/>
<dbReference type="STRING" id="695850.A0A067CAX1"/>
<dbReference type="AlphaFoldDB" id="A0A067CAX1"/>
<dbReference type="EMBL" id="KK583214">
    <property type="protein sequence ID" value="KDO27919.1"/>
    <property type="molecule type" value="Genomic_DNA"/>
</dbReference>
<keyword evidence="3" id="KW-1185">Reference proteome</keyword>
<dbReference type="Proteomes" id="UP000030745">
    <property type="component" value="Unassembled WGS sequence"/>
</dbReference>
<evidence type="ECO:0008006" key="4">
    <source>
        <dbReference type="Google" id="ProtNLM"/>
    </source>
</evidence>
<proteinExistence type="predicted"/>
<dbReference type="VEuPathDB" id="FungiDB:SPRG_20345"/>
<protein>
    <recommendedName>
        <fullName evidence="4">Rho-GAP domain-containing protein</fullName>
    </recommendedName>
</protein>
<dbReference type="RefSeq" id="XP_012201461.1">
    <property type="nucleotide sequence ID" value="XM_012346071.1"/>
</dbReference>
<sequence length="578" mass="63697">MAATWRKVLRQTSVLLSPSATRPSLRKIHEPLPKIPDRVSWLLIELITYVDTHCSISETLYRDQGRDADVSELFKLFQHHASTTSAPISERLPAFSSAVLTTVIVQILHTYEPLLSYTVSQELLERGSTVEAIATAKGPFHKPPSAPRPAQSPRTPSRLDVRKPVKHLSRLVGLHVVRPFEDHVYLNQRDVVKARVLLSNALIAGAASWPYDCHASMPTDKELLFLLKLQWPEGAIASEDQLLRCLSKYGAVESIECDLGSRKAKVCLRLRSSKPLHQTVLKLHSKARIYVVCAALQHEADAAPEVISLPTACLKMDTTPGDRAPNATSTNGVPPVEMVDCSSMAVVTSMDAAVNTMPMAHNPVATPVDSVAVQMDDNSVGTTTTSCQCDTVAIGVDESSQTTAETDGGPDGLQLATKYAHMQHQLGRLRGVLAATTATESQERCSEPLVPVLEQLQQETLRLLDAILADAPSEAFETHMEKLHDNHVHAMTKVLEAEVRASQELLRLHKAQYDAQAKHWEVELTTAKLLRLEAEKLNTDLRQELHSTRSELACHLAMLSHLRRCLHLVIGVPRVILK</sequence>
<accession>A0A067CAX1</accession>
<dbReference type="OMA" id="HWEVELT"/>
<dbReference type="GeneID" id="24141509"/>
<name>A0A067CAX1_SAPPC</name>
<evidence type="ECO:0000313" key="2">
    <source>
        <dbReference type="EMBL" id="KDO27919.1"/>
    </source>
</evidence>
<feature type="region of interest" description="Disordered" evidence="1">
    <location>
        <begin position="136"/>
        <end position="158"/>
    </location>
</feature>
<evidence type="ECO:0000313" key="3">
    <source>
        <dbReference type="Proteomes" id="UP000030745"/>
    </source>
</evidence>
<dbReference type="OrthoDB" id="79452at2759"/>
<organism evidence="2 3">
    <name type="scientific">Saprolegnia parasitica (strain CBS 223.65)</name>
    <dbReference type="NCBI Taxonomy" id="695850"/>
    <lineage>
        <taxon>Eukaryota</taxon>
        <taxon>Sar</taxon>
        <taxon>Stramenopiles</taxon>
        <taxon>Oomycota</taxon>
        <taxon>Saprolegniomycetes</taxon>
        <taxon>Saprolegniales</taxon>
        <taxon>Saprolegniaceae</taxon>
        <taxon>Saprolegnia</taxon>
    </lineage>
</organism>
<evidence type="ECO:0000256" key="1">
    <source>
        <dbReference type="SAM" id="MobiDB-lite"/>
    </source>
</evidence>
<reference evidence="2 3" key="1">
    <citation type="journal article" date="2013" name="PLoS Genet.">
        <title>Distinctive expansion of potential virulence genes in the genome of the oomycete fish pathogen Saprolegnia parasitica.</title>
        <authorList>
            <person name="Jiang R.H."/>
            <person name="de Bruijn I."/>
            <person name="Haas B.J."/>
            <person name="Belmonte R."/>
            <person name="Lobach L."/>
            <person name="Christie J."/>
            <person name="van den Ackerveken G."/>
            <person name="Bottin A."/>
            <person name="Bulone V."/>
            <person name="Diaz-Moreno S.M."/>
            <person name="Dumas B."/>
            <person name="Fan L."/>
            <person name="Gaulin E."/>
            <person name="Govers F."/>
            <person name="Grenville-Briggs L.J."/>
            <person name="Horner N.R."/>
            <person name="Levin J.Z."/>
            <person name="Mammella M."/>
            <person name="Meijer H.J."/>
            <person name="Morris P."/>
            <person name="Nusbaum C."/>
            <person name="Oome S."/>
            <person name="Phillips A.J."/>
            <person name="van Rooyen D."/>
            <person name="Rzeszutek E."/>
            <person name="Saraiva M."/>
            <person name="Secombes C.J."/>
            <person name="Seidl M.F."/>
            <person name="Snel B."/>
            <person name="Stassen J.H."/>
            <person name="Sykes S."/>
            <person name="Tripathy S."/>
            <person name="van den Berg H."/>
            <person name="Vega-Arreguin J.C."/>
            <person name="Wawra S."/>
            <person name="Young S.K."/>
            <person name="Zeng Q."/>
            <person name="Dieguez-Uribeondo J."/>
            <person name="Russ C."/>
            <person name="Tyler B.M."/>
            <person name="van West P."/>
        </authorList>
    </citation>
    <scope>NUCLEOTIDE SEQUENCE [LARGE SCALE GENOMIC DNA]</scope>
    <source>
        <strain evidence="2 3">CBS 223.65</strain>
    </source>
</reference>
<gene>
    <name evidence="2" type="ORF">SPRG_20345</name>
</gene>